<sequence length="181" mass="20352">SARHGKRTDPGAPSIFLSSFSRSSTHWRESCGPTFVLLSNKKMQRRAAQARETPRRVPFQGPKKKNRNKGDFPSEPREPPRTSLIAARCGKAKHFILESRKQKHAQHSRHLRTEDKNAMPLLSVGRNWPLQLGNWVGWEGCACLFSRPLALLLFPEEGRRYQGGLHAGCGVGVLCLCVFLL</sequence>
<feature type="region of interest" description="Disordered" evidence="1">
    <location>
        <begin position="1"/>
        <end position="82"/>
    </location>
</feature>
<keyword evidence="3" id="KW-1185">Reference proteome</keyword>
<name>A0AA40DX72_9PEZI</name>
<feature type="compositionally biased region" description="Basic and acidic residues" evidence="1">
    <location>
        <begin position="68"/>
        <end position="80"/>
    </location>
</feature>
<evidence type="ECO:0000256" key="1">
    <source>
        <dbReference type="SAM" id="MobiDB-lite"/>
    </source>
</evidence>
<dbReference type="AlphaFoldDB" id="A0AA40DX72"/>
<proteinExistence type="predicted"/>
<feature type="non-terminal residue" evidence="2">
    <location>
        <position position="181"/>
    </location>
</feature>
<protein>
    <submittedName>
        <fullName evidence="2">Uncharacterized protein</fullName>
    </submittedName>
</protein>
<dbReference type="EMBL" id="JAUKUA010000003">
    <property type="protein sequence ID" value="KAK0719674.1"/>
    <property type="molecule type" value="Genomic_DNA"/>
</dbReference>
<comment type="caution">
    <text evidence="2">The sequence shown here is derived from an EMBL/GenBank/DDBJ whole genome shotgun (WGS) entry which is preliminary data.</text>
</comment>
<organism evidence="2 3">
    <name type="scientific">Lasiosphaeris hirsuta</name>
    <dbReference type="NCBI Taxonomy" id="260670"/>
    <lineage>
        <taxon>Eukaryota</taxon>
        <taxon>Fungi</taxon>
        <taxon>Dikarya</taxon>
        <taxon>Ascomycota</taxon>
        <taxon>Pezizomycotina</taxon>
        <taxon>Sordariomycetes</taxon>
        <taxon>Sordariomycetidae</taxon>
        <taxon>Sordariales</taxon>
        <taxon>Lasiosphaeriaceae</taxon>
        <taxon>Lasiosphaeris</taxon>
    </lineage>
</organism>
<evidence type="ECO:0000313" key="2">
    <source>
        <dbReference type="EMBL" id="KAK0719674.1"/>
    </source>
</evidence>
<gene>
    <name evidence="2" type="ORF">B0H67DRAFT_573759</name>
</gene>
<feature type="compositionally biased region" description="Low complexity" evidence="1">
    <location>
        <begin position="14"/>
        <end position="24"/>
    </location>
</feature>
<reference evidence="2" key="1">
    <citation type="submission" date="2023-06" db="EMBL/GenBank/DDBJ databases">
        <title>Genome-scale phylogeny and comparative genomics of the fungal order Sordariales.</title>
        <authorList>
            <consortium name="Lawrence Berkeley National Laboratory"/>
            <person name="Hensen N."/>
            <person name="Bonometti L."/>
            <person name="Westerberg I."/>
            <person name="Brannstrom I.O."/>
            <person name="Guillou S."/>
            <person name="Cros-Aarteil S."/>
            <person name="Calhoun S."/>
            <person name="Haridas S."/>
            <person name="Kuo A."/>
            <person name="Mondo S."/>
            <person name="Pangilinan J."/>
            <person name="Riley R."/>
            <person name="Labutti K."/>
            <person name="Andreopoulos B."/>
            <person name="Lipzen A."/>
            <person name="Chen C."/>
            <person name="Yanf M."/>
            <person name="Daum C."/>
            <person name="Ng V."/>
            <person name="Clum A."/>
            <person name="Steindorff A."/>
            <person name="Ohm R."/>
            <person name="Martin F."/>
            <person name="Silar P."/>
            <person name="Natvig D."/>
            <person name="Lalanne C."/>
            <person name="Gautier V."/>
            <person name="Ament-Velasquez S.L."/>
            <person name="Kruys A."/>
            <person name="Hutchinson M.I."/>
            <person name="Powell A.J."/>
            <person name="Barry K."/>
            <person name="Miller A.N."/>
            <person name="Grigoriev I.V."/>
            <person name="Debuchy R."/>
            <person name="Gladieux P."/>
            <person name="Thoren M.H."/>
            <person name="Johannesson H."/>
        </authorList>
    </citation>
    <scope>NUCLEOTIDE SEQUENCE</scope>
    <source>
        <strain evidence="2">SMH4607-1</strain>
    </source>
</reference>
<dbReference type="Proteomes" id="UP001172102">
    <property type="component" value="Unassembled WGS sequence"/>
</dbReference>
<evidence type="ECO:0000313" key="3">
    <source>
        <dbReference type="Proteomes" id="UP001172102"/>
    </source>
</evidence>
<accession>A0AA40DX72</accession>